<organism evidence="1 2">
    <name type="scientific">Panicum miliaceum</name>
    <name type="common">Proso millet</name>
    <name type="synonym">Broomcorn millet</name>
    <dbReference type="NCBI Taxonomy" id="4540"/>
    <lineage>
        <taxon>Eukaryota</taxon>
        <taxon>Viridiplantae</taxon>
        <taxon>Streptophyta</taxon>
        <taxon>Embryophyta</taxon>
        <taxon>Tracheophyta</taxon>
        <taxon>Spermatophyta</taxon>
        <taxon>Magnoliopsida</taxon>
        <taxon>Liliopsida</taxon>
        <taxon>Poales</taxon>
        <taxon>Poaceae</taxon>
        <taxon>PACMAD clade</taxon>
        <taxon>Panicoideae</taxon>
        <taxon>Panicodae</taxon>
        <taxon>Paniceae</taxon>
        <taxon>Panicinae</taxon>
        <taxon>Panicum</taxon>
        <taxon>Panicum sect. Panicum</taxon>
    </lineage>
</organism>
<gene>
    <name evidence="1" type="ORF">C2845_PM05G23140</name>
</gene>
<dbReference type="PANTHER" id="PTHR34222:SF100">
    <property type="entry name" value="CCHC-TYPE DOMAIN-CONTAINING PROTEIN"/>
    <property type="match status" value="1"/>
</dbReference>
<reference evidence="2" key="1">
    <citation type="journal article" date="2019" name="Nat. Commun.">
        <title>The genome of broomcorn millet.</title>
        <authorList>
            <person name="Zou C."/>
            <person name="Miki D."/>
            <person name="Li D."/>
            <person name="Tang Q."/>
            <person name="Xiao L."/>
            <person name="Rajput S."/>
            <person name="Deng P."/>
            <person name="Jia W."/>
            <person name="Huang R."/>
            <person name="Zhang M."/>
            <person name="Sun Y."/>
            <person name="Hu J."/>
            <person name="Fu X."/>
            <person name="Schnable P.S."/>
            <person name="Li F."/>
            <person name="Zhang H."/>
            <person name="Feng B."/>
            <person name="Zhu X."/>
            <person name="Liu R."/>
            <person name="Schnable J.C."/>
            <person name="Zhu J.-K."/>
            <person name="Zhang H."/>
        </authorList>
    </citation>
    <scope>NUCLEOTIDE SEQUENCE [LARGE SCALE GENOMIC DNA]</scope>
</reference>
<dbReference type="Proteomes" id="UP000275267">
    <property type="component" value="Unassembled WGS sequence"/>
</dbReference>
<dbReference type="OrthoDB" id="690000at2759"/>
<evidence type="ECO:0000313" key="1">
    <source>
        <dbReference type="EMBL" id="RLN28182.1"/>
    </source>
</evidence>
<name>A0A3L6SUR4_PANMI</name>
<dbReference type="PANTHER" id="PTHR34222">
    <property type="entry name" value="GAG_PRE-INTEGRS DOMAIN-CONTAINING PROTEIN"/>
    <property type="match status" value="1"/>
</dbReference>
<dbReference type="STRING" id="4540.A0A3L6SUR4"/>
<sequence>MFRIVVLFCIISCSKFMELNKMTCPFMIIAFDCLVGSLTSMVAECIAADCPAHKFLHRFLIYRFVMGVHEEFDSLRRQLLHGDSDLTMAQALSASLAEETRLQSMSSSVSLSHSVLAASQRYNMPKATSFEPCKHCSKKNHASENCFSHYPEKLAEHRAARGRGTTSTTRGSVSVAAASPIGAAQSSWVLDSGASFHVTSDRSQLVTCKPVNDDASIQTADGSLKRGCDWDWPSP</sequence>
<proteinExistence type="predicted"/>
<comment type="caution">
    <text evidence="1">The sequence shown here is derived from an EMBL/GenBank/DDBJ whole genome shotgun (WGS) entry which is preliminary data.</text>
</comment>
<dbReference type="AlphaFoldDB" id="A0A3L6SUR4"/>
<protein>
    <submittedName>
        <fullName evidence="1">Uncharacterized protein</fullName>
    </submittedName>
</protein>
<keyword evidence="2" id="KW-1185">Reference proteome</keyword>
<dbReference type="EMBL" id="PQIB02000003">
    <property type="protein sequence ID" value="RLN28182.1"/>
    <property type="molecule type" value="Genomic_DNA"/>
</dbReference>
<accession>A0A3L6SUR4</accession>
<evidence type="ECO:0000313" key="2">
    <source>
        <dbReference type="Proteomes" id="UP000275267"/>
    </source>
</evidence>